<dbReference type="SUPFAM" id="SSF81301">
    <property type="entry name" value="Nucleotidyltransferase"/>
    <property type="match status" value="1"/>
</dbReference>
<dbReference type="Gene3D" id="3.30.460.10">
    <property type="entry name" value="Beta Polymerase, domain 2"/>
    <property type="match status" value="1"/>
</dbReference>
<gene>
    <name evidence="2" type="ORF">I6L55_08650</name>
</gene>
<organism evidence="2 3">
    <name type="scientific">Corynebacterium coyleae</name>
    <dbReference type="NCBI Taxonomy" id="53374"/>
    <lineage>
        <taxon>Bacteria</taxon>
        <taxon>Bacillati</taxon>
        <taxon>Actinomycetota</taxon>
        <taxon>Actinomycetes</taxon>
        <taxon>Mycobacteriales</taxon>
        <taxon>Corynebacteriaceae</taxon>
        <taxon>Corynebacterium</taxon>
    </lineage>
</organism>
<evidence type="ECO:0000259" key="1">
    <source>
        <dbReference type="Pfam" id="PF04607"/>
    </source>
</evidence>
<dbReference type="Pfam" id="PF04607">
    <property type="entry name" value="RelA_SpoT"/>
    <property type="match status" value="1"/>
</dbReference>
<dbReference type="InterPro" id="IPR043519">
    <property type="entry name" value="NT_sf"/>
</dbReference>
<name>A0ABX8KY32_9CORY</name>
<reference evidence="2 3" key="1">
    <citation type="submission" date="2021-06" db="EMBL/GenBank/DDBJ databases">
        <title>FDA dAtabase for Regulatory Grade micrObial Sequences (FDA-ARGOS): Supporting development and validation of Infectious Disease Dx tests.</title>
        <authorList>
            <person name="Sproer C."/>
            <person name="Gronow S."/>
            <person name="Severitt S."/>
            <person name="Schroder I."/>
            <person name="Tallon L."/>
            <person name="Sadzewicz L."/>
            <person name="Zhao X."/>
            <person name="Boylan J."/>
            <person name="Ott S."/>
            <person name="Bowen H."/>
            <person name="Vavikolanu K."/>
            <person name="Mehta A."/>
            <person name="Aluvathingal J."/>
            <person name="Nadendla S."/>
            <person name="Lowell S."/>
            <person name="Myers T."/>
            <person name="Yan Y."/>
        </authorList>
    </citation>
    <scope>NUCLEOTIDE SEQUENCE [LARGE SCALE GENOMIC DNA]</scope>
    <source>
        <strain evidence="2 3">FDAARGOS 1425</strain>
    </source>
</reference>
<evidence type="ECO:0000313" key="3">
    <source>
        <dbReference type="Proteomes" id="UP000683520"/>
    </source>
</evidence>
<dbReference type="Proteomes" id="UP000683520">
    <property type="component" value="Chromosome"/>
</dbReference>
<proteinExistence type="predicted"/>
<evidence type="ECO:0000313" key="2">
    <source>
        <dbReference type="EMBL" id="QXB19729.1"/>
    </source>
</evidence>
<keyword evidence="3" id="KW-1185">Reference proteome</keyword>
<protein>
    <recommendedName>
        <fullName evidence="1">RelA/SpoT domain-containing protein</fullName>
    </recommendedName>
</protein>
<dbReference type="EMBL" id="CP077302">
    <property type="protein sequence ID" value="QXB19729.1"/>
    <property type="molecule type" value="Genomic_DNA"/>
</dbReference>
<sequence length="190" mass="21571">MTANVLHDDLRHLSWELQQVLRAEGHRVIERDYIARAQPGGYRAIHLVVQSAAGNVELQMRTLLQSEWANTFEKLADKTGRKIRYESDARPGNKELARVFDALVAIARDIHHMERQRAATRRSSSNSMKQLANIPMGLPLNSRLHELRAEAFRALSYSETATSQHASSILSLIESLRALSQRLSSYEVEE</sequence>
<feature type="domain" description="RelA/SpoT" evidence="1">
    <location>
        <begin position="29"/>
        <end position="70"/>
    </location>
</feature>
<accession>A0ABX8KY32</accession>
<dbReference type="InterPro" id="IPR007685">
    <property type="entry name" value="RelA_SpoT"/>
</dbReference>